<comment type="caution">
    <text evidence="1">The sequence shown here is derived from an EMBL/GenBank/DDBJ whole genome shotgun (WGS) entry which is preliminary data.</text>
</comment>
<dbReference type="AlphaFoldDB" id="A0A5C5WM74"/>
<dbReference type="OrthoDB" id="232381at2"/>
<dbReference type="EMBL" id="SJPK01000036">
    <property type="protein sequence ID" value="TWT51914.1"/>
    <property type="molecule type" value="Genomic_DNA"/>
</dbReference>
<dbReference type="GO" id="GO:0102710">
    <property type="term" value="F:D-inositol-3-phosphate glycosyltransferase activity"/>
    <property type="evidence" value="ECO:0007669"/>
    <property type="project" value="UniProtKB-EC"/>
</dbReference>
<accession>A0A5C5WM74</accession>
<protein>
    <submittedName>
        <fullName evidence="1">D-inositol-3-phosphate glycosyltransferase</fullName>
        <ecNumber evidence="1">2.4.1.250</ecNumber>
    </submittedName>
</protein>
<name>A0A5C5WM74_9BACT</name>
<proteinExistence type="predicted"/>
<organism evidence="1 2">
    <name type="scientific">Allorhodopirellula solitaria</name>
    <dbReference type="NCBI Taxonomy" id="2527987"/>
    <lineage>
        <taxon>Bacteria</taxon>
        <taxon>Pseudomonadati</taxon>
        <taxon>Planctomycetota</taxon>
        <taxon>Planctomycetia</taxon>
        <taxon>Pirellulales</taxon>
        <taxon>Pirellulaceae</taxon>
        <taxon>Allorhodopirellula</taxon>
    </lineage>
</organism>
<evidence type="ECO:0000313" key="2">
    <source>
        <dbReference type="Proteomes" id="UP000318053"/>
    </source>
</evidence>
<dbReference type="Gene3D" id="3.40.50.2000">
    <property type="entry name" value="Glycogen Phosphorylase B"/>
    <property type="match status" value="1"/>
</dbReference>
<keyword evidence="1" id="KW-0328">Glycosyltransferase</keyword>
<evidence type="ECO:0000313" key="1">
    <source>
        <dbReference type="EMBL" id="TWT51914.1"/>
    </source>
</evidence>
<dbReference type="PANTHER" id="PTHR12526">
    <property type="entry name" value="GLYCOSYLTRANSFERASE"/>
    <property type="match status" value="1"/>
</dbReference>
<dbReference type="CDD" id="cd03801">
    <property type="entry name" value="GT4_PimA-like"/>
    <property type="match status" value="1"/>
</dbReference>
<gene>
    <name evidence="1" type="primary">mshA_3</name>
    <name evidence="1" type="ORF">CA85_51570</name>
</gene>
<dbReference type="Proteomes" id="UP000318053">
    <property type="component" value="Unassembled WGS sequence"/>
</dbReference>
<reference evidence="1 2" key="1">
    <citation type="submission" date="2019-02" db="EMBL/GenBank/DDBJ databases">
        <title>Deep-cultivation of Planctomycetes and their phenomic and genomic characterization uncovers novel biology.</title>
        <authorList>
            <person name="Wiegand S."/>
            <person name="Jogler M."/>
            <person name="Boedeker C."/>
            <person name="Pinto D."/>
            <person name="Vollmers J."/>
            <person name="Rivas-Marin E."/>
            <person name="Kohn T."/>
            <person name="Peeters S.H."/>
            <person name="Heuer A."/>
            <person name="Rast P."/>
            <person name="Oberbeckmann S."/>
            <person name="Bunk B."/>
            <person name="Jeske O."/>
            <person name="Meyerdierks A."/>
            <person name="Storesund J.E."/>
            <person name="Kallscheuer N."/>
            <person name="Luecker S."/>
            <person name="Lage O.M."/>
            <person name="Pohl T."/>
            <person name="Merkel B.J."/>
            <person name="Hornburger P."/>
            <person name="Mueller R.-W."/>
            <person name="Bruemmer F."/>
            <person name="Labrenz M."/>
            <person name="Spormann A.M."/>
            <person name="Op Den Camp H."/>
            <person name="Overmann J."/>
            <person name="Amann R."/>
            <person name="Jetten M.S.M."/>
            <person name="Mascher T."/>
            <person name="Medema M.H."/>
            <person name="Devos D.P."/>
            <person name="Kaster A.-K."/>
            <person name="Ovreas L."/>
            <person name="Rohde M."/>
            <person name="Galperin M.Y."/>
            <person name="Jogler C."/>
        </authorList>
    </citation>
    <scope>NUCLEOTIDE SEQUENCE [LARGE SCALE GENOMIC DNA]</scope>
    <source>
        <strain evidence="1 2">CA85</strain>
    </source>
</reference>
<dbReference type="Pfam" id="PF13692">
    <property type="entry name" value="Glyco_trans_1_4"/>
    <property type="match status" value="1"/>
</dbReference>
<keyword evidence="2" id="KW-1185">Reference proteome</keyword>
<dbReference type="SUPFAM" id="SSF53756">
    <property type="entry name" value="UDP-Glycosyltransferase/glycogen phosphorylase"/>
    <property type="match status" value="1"/>
</dbReference>
<keyword evidence="1" id="KW-0808">Transferase</keyword>
<sequence length="374" mass="42222">MPHNNNNCIRVGLTERHGLADEASASPPHGVEYVFPSPHSKVIWPLGSGIKGFFSKFEGDECDLYEAVLCPIRTMSPWICTLGNIHSALAFNFLGAPIPRRMRLRYIEQWFLRDNFRKLIFRSEAAMAEFRTAVPYVSSDLVAKSTVVYPAIRSVPSDPVRQSSRDTINLLFSGFFFRKGGASVVDAFCTLQKQYPGVRLRLCCDPRTDFETSCASMRDEYLAKIDMNPAIKLGRVSRIEMIERVLPETDVFVMPTYNEAFGFAILEAMAQGIPVVSTRHFAIPEMVEHDRSGFLIDFGSFDVAKLFPGYVVDQIPADFHASVTEQLESYLSQLIGSKELRGRFSARSLEIVASKFSIERRNQVMLDIYRNAIK</sequence>
<dbReference type="EC" id="2.4.1.250" evidence="1"/>